<keyword evidence="2" id="KW-1185">Reference proteome</keyword>
<proteinExistence type="predicted"/>
<evidence type="ECO:0000313" key="2">
    <source>
        <dbReference type="Proteomes" id="UP001549363"/>
    </source>
</evidence>
<dbReference type="RefSeq" id="WP_354472438.1">
    <property type="nucleotide sequence ID" value="NZ_JBEPSB010000019.1"/>
</dbReference>
<comment type="caution">
    <text evidence="1">The sequence shown here is derived from an EMBL/GenBank/DDBJ whole genome shotgun (WGS) entry which is preliminary data.</text>
</comment>
<accession>A0ABV2PMY2</accession>
<sequence>MNWLLIKVALIVAISQIPLETKALEENYESNFIQNESEEIVGNLPEANVILYATQKDGYLKNFNLKTNGNVQHFPDWTNVSNEAYSPKIFYKDINSDGNKDLIIVLTTDYGTGILEQNVHVLHNNRVNGGEIYKEILVDNPIAIVLKNVKTSLTKSEATINIRKEKTVIEIGEFGIQNNQLFPEIYVGNIIEFDVLDNELTAIVGAQIAPVGGEIGSFHIKYIYKDKMYQLKKIEFISNTN</sequence>
<protein>
    <recommendedName>
        <fullName evidence="3">VCBS repeat-containing protein</fullName>
    </recommendedName>
</protein>
<reference evidence="1 2" key="1">
    <citation type="submission" date="2024-06" db="EMBL/GenBank/DDBJ databases">
        <title>Sorghum-associated microbial communities from plants grown in Nebraska, USA.</title>
        <authorList>
            <person name="Schachtman D."/>
        </authorList>
    </citation>
    <scope>NUCLEOTIDE SEQUENCE [LARGE SCALE GENOMIC DNA]</scope>
    <source>
        <strain evidence="1 2">736</strain>
    </source>
</reference>
<evidence type="ECO:0000313" key="1">
    <source>
        <dbReference type="EMBL" id="MET4562303.1"/>
    </source>
</evidence>
<dbReference type="Proteomes" id="UP001549363">
    <property type="component" value="Unassembled WGS sequence"/>
</dbReference>
<organism evidence="1 2">
    <name type="scientific">Lysinibacillus parviboronicapiens</name>
    <dbReference type="NCBI Taxonomy" id="436516"/>
    <lineage>
        <taxon>Bacteria</taxon>
        <taxon>Bacillati</taxon>
        <taxon>Bacillota</taxon>
        <taxon>Bacilli</taxon>
        <taxon>Bacillales</taxon>
        <taxon>Bacillaceae</taxon>
        <taxon>Lysinibacillus</taxon>
    </lineage>
</organism>
<evidence type="ECO:0008006" key="3">
    <source>
        <dbReference type="Google" id="ProtNLM"/>
    </source>
</evidence>
<name>A0ABV2PMY2_9BACI</name>
<dbReference type="EMBL" id="JBEPSB010000019">
    <property type="protein sequence ID" value="MET4562303.1"/>
    <property type="molecule type" value="Genomic_DNA"/>
</dbReference>
<gene>
    <name evidence="1" type="ORF">ABIA69_003493</name>
</gene>